<dbReference type="AlphaFoldDB" id="A0A1I4TVY7"/>
<feature type="domain" description="Polymerase beta nucleotidyltransferase" evidence="1">
    <location>
        <begin position="6"/>
        <end position="78"/>
    </location>
</feature>
<dbReference type="EMBL" id="FOUU01000004">
    <property type="protein sequence ID" value="SFM80771.1"/>
    <property type="molecule type" value="Genomic_DNA"/>
</dbReference>
<dbReference type="InterPro" id="IPR041633">
    <property type="entry name" value="Polbeta"/>
</dbReference>
<reference evidence="2 3" key="1">
    <citation type="submission" date="2016-10" db="EMBL/GenBank/DDBJ databases">
        <authorList>
            <person name="de Groot N.N."/>
        </authorList>
    </citation>
    <scope>NUCLEOTIDE SEQUENCE [LARGE SCALE GENOMIC DNA]</scope>
    <source>
        <strain evidence="2 3">DSM 9990</strain>
    </source>
</reference>
<accession>A0A1I4TVY7</accession>
<dbReference type="Gene3D" id="3.30.460.10">
    <property type="entry name" value="Beta Polymerase, domain 2"/>
    <property type="match status" value="1"/>
</dbReference>
<dbReference type="CDD" id="cd05403">
    <property type="entry name" value="NT_KNTase_like"/>
    <property type="match status" value="1"/>
</dbReference>
<proteinExistence type="predicted"/>
<evidence type="ECO:0000313" key="3">
    <source>
        <dbReference type="Proteomes" id="UP000199611"/>
    </source>
</evidence>
<dbReference type="SUPFAM" id="SSF81301">
    <property type="entry name" value="Nucleotidyltransferase"/>
    <property type="match status" value="1"/>
</dbReference>
<sequence>MECGAKKVLLFGSVARGEERPGSDVDLACEGLPPERFFEALGKLLLSTGKDVDLIDLDKAKGPLCKRIEKEGVSLYEAK</sequence>
<keyword evidence="3" id="KW-1185">Reference proteome</keyword>
<dbReference type="STRING" id="39841.SAMN05660836_01548"/>
<evidence type="ECO:0000259" key="1">
    <source>
        <dbReference type="Pfam" id="PF18765"/>
    </source>
</evidence>
<name>A0A1I4TVY7_9BACT</name>
<dbReference type="Pfam" id="PF18765">
    <property type="entry name" value="Polbeta"/>
    <property type="match status" value="1"/>
</dbReference>
<keyword evidence="2" id="KW-0808">Transferase</keyword>
<gene>
    <name evidence="2" type="ORF">SAMN05660836_01548</name>
</gene>
<organism evidence="2 3">
    <name type="scientific">Thermodesulforhabdus norvegica</name>
    <dbReference type="NCBI Taxonomy" id="39841"/>
    <lineage>
        <taxon>Bacteria</taxon>
        <taxon>Pseudomonadati</taxon>
        <taxon>Thermodesulfobacteriota</taxon>
        <taxon>Syntrophobacteria</taxon>
        <taxon>Syntrophobacterales</taxon>
        <taxon>Thermodesulforhabdaceae</taxon>
        <taxon>Thermodesulforhabdus</taxon>
    </lineage>
</organism>
<dbReference type="GO" id="GO:0016740">
    <property type="term" value="F:transferase activity"/>
    <property type="evidence" value="ECO:0007669"/>
    <property type="project" value="UniProtKB-KW"/>
</dbReference>
<dbReference type="Proteomes" id="UP000199611">
    <property type="component" value="Unassembled WGS sequence"/>
</dbReference>
<protein>
    <submittedName>
        <fullName evidence="2">Predicted nucleotidyltransferase</fullName>
    </submittedName>
</protein>
<evidence type="ECO:0000313" key="2">
    <source>
        <dbReference type="EMBL" id="SFM80771.1"/>
    </source>
</evidence>
<dbReference type="InterPro" id="IPR043519">
    <property type="entry name" value="NT_sf"/>
</dbReference>